<proteinExistence type="inferred from homology"/>
<evidence type="ECO:0000313" key="10">
    <source>
        <dbReference type="EMBL" id="MBS7526423.1"/>
    </source>
</evidence>
<protein>
    <recommendedName>
        <fullName evidence="12">Acyl-ACP thioesterase</fullName>
    </recommendedName>
</protein>
<evidence type="ECO:0000259" key="8">
    <source>
        <dbReference type="Pfam" id="PF01643"/>
    </source>
</evidence>
<dbReference type="InterPro" id="IPR002864">
    <property type="entry name" value="Acyl-ACP_thioesterase_NHD"/>
</dbReference>
<keyword evidence="4" id="KW-0276">Fatty acid metabolism</keyword>
<dbReference type="EMBL" id="JAHBCL010000010">
    <property type="protein sequence ID" value="MBS7526423.1"/>
    <property type="molecule type" value="Genomic_DNA"/>
</dbReference>
<keyword evidence="2" id="KW-0444">Lipid biosynthesis</keyword>
<evidence type="ECO:0000256" key="2">
    <source>
        <dbReference type="ARBA" id="ARBA00022516"/>
    </source>
</evidence>
<dbReference type="Pfam" id="PF01643">
    <property type="entry name" value="Acyl-ACP_TE"/>
    <property type="match status" value="1"/>
</dbReference>
<comment type="caution">
    <text evidence="10">The sequence shown here is derived from an EMBL/GenBank/DDBJ whole genome shotgun (WGS) entry which is preliminary data.</text>
</comment>
<keyword evidence="11" id="KW-1185">Reference proteome</keyword>
<evidence type="ECO:0000256" key="1">
    <source>
        <dbReference type="ARBA" id="ARBA00006500"/>
    </source>
</evidence>
<dbReference type="SUPFAM" id="SSF54637">
    <property type="entry name" value="Thioesterase/thiol ester dehydrase-isomerase"/>
    <property type="match status" value="2"/>
</dbReference>
<keyword evidence="7" id="KW-0275">Fatty acid biosynthesis</keyword>
<evidence type="ECO:0000256" key="6">
    <source>
        <dbReference type="ARBA" id="ARBA00023098"/>
    </source>
</evidence>
<dbReference type="RefSeq" id="WP_213236282.1">
    <property type="nucleotide sequence ID" value="NZ_JAHBCL010000010.1"/>
</dbReference>
<feature type="domain" description="Acyl-ACP thioesterase-like C-terminal" evidence="9">
    <location>
        <begin position="154"/>
        <end position="225"/>
    </location>
</feature>
<organism evidence="10 11">
    <name type="scientific">Fusibacter paucivorans</name>
    <dbReference type="NCBI Taxonomy" id="76009"/>
    <lineage>
        <taxon>Bacteria</taxon>
        <taxon>Bacillati</taxon>
        <taxon>Bacillota</taxon>
        <taxon>Clostridia</taxon>
        <taxon>Eubacteriales</taxon>
        <taxon>Eubacteriales Family XII. Incertae Sedis</taxon>
        <taxon>Fusibacter</taxon>
    </lineage>
</organism>
<keyword evidence="5" id="KW-0809">Transit peptide</keyword>
<evidence type="ECO:0000256" key="3">
    <source>
        <dbReference type="ARBA" id="ARBA00022801"/>
    </source>
</evidence>
<dbReference type="Gene3D" id="3.10.129.10">
    <property type="entry name" value="Hotdog Thioesterase"/>
    <property type="match status" value="1"/>
</dbReference>
<dbReference type="InterPro" id="IPR049427">
    <property type="entry name" value="Acyl-ACP_TE_C"/>
</dbReference>
<dbReference type="Proteomes" id="UP000746471">
    <property type="component" value="Unassembled WGS sequence"/>
</dbReference>
<evidence type="ECO:0000313" key="11">
    <source>
        <dbReference type="Proteomes" id="UP000746471"/>
    </source>
</evidence>
<dbReference type="InterPro" id="IPR029069">
    <property type="entry name" value="HotDog_dom_sf"/>
</dbReference>
<dbReference type="InterPro" id="IPR045023">
    <property type="entry name" value="FATA/B"/>
</dbReference>
<evidence type="ECO:0008006" key="12">
    <source>
        <dbReference type="Google" id="ProtNLM"/>
    </source>
</evidence>
<dbReference type="Pfam" id="PF20791">
    <property type="entry name" value="Acyl-ACP_TE_C"/>
    <property type="match status" value="1"/>
</dbReference>
<dbReference type="PANTHER" id="PTHR31727">
    <property type="entry name" value="OLEOYL-ACYL CARRIER PROTEIN THIOESTERASE 1, CHLOROPLASTIC"/>
    <property type="match status" value="1"/>
</dbReference>
<keyword evidence="6" id="KW-0443">Lipid metabolism</keyword>
<evidence type="ECO:0000256" key="4">
    <source>
        <dbReference type="ARBA" id="ARBA00022832"/>
    </source>
</evidence>
<accession>A0ABS5PMP1</accession>
<dbReference type="PANTHER" id="PTHR31727:SF6">
    <property type="entry name" value="OLEOYL-ACYL CARRIER PROTEIN THIOESTERASE 1, CHLOROPLASTIC"/>
    <property type="match status" value="1"/>
</dbReference>
<evidence type="ECO:0000256" key="7">
    <source>
        <dbReference type="ARBA" id="ARBA00023160"/>
    </source>
</evidence>
<gene>
    <name evidence="10" type="ORF">KHM83_07015</name>
</gene>
<keyword evidence="3" id="KW-0378">Hydrolase</keyword>
<evidence type="ECO:0000256" key="5">
    <source>
        <dbReference type="ARBA" id="ARBA00022946"/>
    </source>
</evidence>
<sequence length="259" mass="29939">MGKEYVKKYEINTVDFDENHRLRAITIINFLQDISTRHYWHALTESGVDDADGFWVIVEWDVKVHFYPERAQFVTVTTEPIYFRKFIAYRRYTIVDELGRCMATAMSKWAYMSLSIRKQANIPPEIYDVFGVAKDAVKPQKLQKTQQPDVEPIICHHQVGYNDIDVNGHVNNGAYFHWLMNAIPERLKAARQPNGIQIHYRQEVFKGADVVLSLYAAPEQQANTEMNGETDHFAHENGNALLADICESDRVAVQCVLTW</sequence>
<reference evidence="10 11" key="1">
    <citation type="submission" date="2021-05" db="EMBL/GenBank/DDBJ databases">
        <title>Fusibacter ferrireducens sp. nov., an anaerobic, sulfur- and Fe-reducing bacterium isolated from the mangrove sediment.</title>
        <authorList>
            <person name="Qiu D."/>
        </authorList>
    </citation>
    <scope>NUCLEOTIDE SEQUENCE [LARGE SCALE GENOMIC DNA]</scope>
    <source>
        <strain evidence="10 11">DSM 12116</strain>
    </source>
</reference>
<name>A0ABS5PMP1_9FIRM</name>
<evidence type="ECO:0000259" key="9">
    <source>
        <dbReference type="Pfam" id="PF20791"/>
    </source>
</evidence>
<comment type="similarity">
    <text evidence="1">Belongs to the acyl-ACP thioesterase family.</text>
</comment>
<feature type="domain" description="Acyl-ACP thioesterase N-terminal hotdog" evidence="8">
    <location>
        <begin position="2"/>
        <end position="129"/>
    </location>
</feature>